<protein>
    <submittedName>
        <fullName evidence="2">DUF3574 domain-containing protein</fullName>
    </submittedName>
</protein>
<dbReference type="Pfam" id="PF12098">
    <property type="entry name" value="DUF3574"/>
    <property type="match status" value="1"/>
</dbReference>
<comment type="caution">
    <text evidence="2">The sequence shown here is derived from an EMBL/GenBank/DDBJ whole genome shotgun (WGS) entry which is preliminary data.</text>
</comment>
<dbReference type="EMBL" id="QDKH01000001">
    <property type="protein sequence ID" value="PWC19682.1"/>
    <property type="molecule type" value="Genomic_DNA"/>
</dbReference>
<gene>
    <name evidence="2" type="ORF">DDT56_01535</name>
</gene>
<keyword evidence="1" id="KW-0732">Signal</keyword>
<feature type="chain" id="PRO_5015749452" evidence="1">
    <location>
        <begin position="23"/>
        <end position="142"/>
    </location>
</feature>
<keyword evidence="3" id="KW-1185">Reference proteome</keyword>
<feature type="signal peptide" evidence="1">
    <location>
        <begin position="1"/>
        <end position="22"/>
    </location>
</feature>
<proteinExistence type="predicted"/>
<dbReference type="Proteomes" id="UP000296159">
    <property type="component" value="Unassembled WGS sequence"/>
</dbReference>
<name>A0A2U1UDL9_9GAMM</name>
<evidence type="ECO:0000313" key="2">
    <source>
        <dbReference type="EMBL" id="PWC19682.1"/>
    </source>
</evidence>
<dbReference type="RefSeq" id="WP_136164743.1">
    <property type="nucleotide sequence ID" value="NZ_KZ819071.1"/>
</dbReference>
<evidence type="ECO:0000313" key="3">
    <source>
        <dbReference type="Proteomes" id="UP000296159"/>
    </source>
</evidence>
<accession>A0A2U1UDL9</accession>
<dbReference type="InterPro" id="IPR021957">
    <property type="entry name" value="DUF3574"/>
</dbReference>
<dbReference type="PROSITE" id="PS51257">
    <property type="entry name" value="PROKAR_LIPOPROTEIN"/>
    <property type="match status" value="1"/>
</dbReference>
<organism evidence="2 3">
    <name type="scientific">Brenneria corticis</name>
    <dbReference type="NCBI Taxonomy" id="2173106"/>
    <lineage>
        <taxon>Bacteria</taxon>
        <taxon>Pseudomonadati</taxon>
        <taxon>Pseudomonadota</taxon>
        <taxon>Gammaproteobacteria</taxon>
        <taxon>Enterobacterales</taxon>
        <taxon>Pectobacteriaceae</taxon>
        <taxon>Brenneria</taxon>
    </lineage>
</organism>
<reference evidence="2 3" key="1">
    <citation type="submission" date="2018-04" db="EMBL/GenBank/DDBJ databases">
        <title>Brenneria corticis sp.nov.</title>
        <authorList>
            <person name="Li Y."/>
        </authorList>
    </citation>
    <scope>NUCLEOTIDE SEQUENCE [LARGE SCALE GENOMIC DNA]</scope>
    <source>
        <strain evidence="2 3">CFCC 11842</strain>
    </source>
</reference>
<dbReference type="AlphaFoldDB" id="A0A2U1UDL9"/>
<evidence type="ECO:0000256" key="1">
    <source>
        <dbReference type="SAM" id="SignalP"/>
    </source>
</evidence>
<sequence length="142" mass="15137">MKTGSRLSALALAFVLAGCVSAGKPTEPAAARCVTGESMTQTTLYFGLNRPDGPVISAGEWQAFVDGEVTPRFTEGLSVFDAKGQWLGNDGVLARENSKALLLIHAADAANETKIEALRSGYKQRFRQDSVMRVDAPVCVAF</sequence>